<evidence type="ECO:0000313" key="15">
    <source>
        <dbReference type="EMBL" id="MFC4231441.1"/>
    </source>
</evidence>
<dbReference type="Gene3D" id="3.30.70.100">
    <property type="match status" value="1"/>
</dbReference>
<evidence type="ECO:0000313" key="16">
    <source>
        <dbReference type="Proteomes" id="UP001595906"/>
    </source>
</evidence>
<feature type="transmembrane region" description="Helical" evidence="13">
    <location>
        <begin position="213"/>
        <end position="235"/>
    </location>
</feature>
<dbReference type="Pfam" id="PF00122">
    <property type="entry name" value="E1-E2_ATPase"/>
    <property type="match status" value="1"/>
</dbReference>
<dbReference type="InterPro" id="IPR023299">
    <property type="entry name" value="ATPase_P-typ_cyto_dom_N"/>
</dbReference>
<feature type="transmembrane region" description="Helical" evidence="13">
    <location>
        <begin position="741"/>
        <end position="762"/>
    </location>
</feature>
<dbReference type="Gene3D" id="3.40.50.1000">
    <property type="entry name" value="HAD superfamily/HAD-like"/>
    <property type="match status" value="1"/>
</dbReference>
<dbReference type="InterPro" id="IPR036412">
    <property type="entry name" value="HAD-like_sf"/>
</dbReference>
<evidence type="ECO:0000256" key="3">
    <source>
        <dbReference type="ARBA" id="ARBA00022448"/>
    </source>
</evidence>
<feature type="transmembrane region" description="Helical" evidence="13">
    <location>
        <begin position="175"/>
        <end position="193"/>
    </location>
</feature>
<keyword evidence="7" id="KW-0479">Metal-binding</keyword>
<dbReference type="NCBIfam" id="TIGR01494">
    <property type="entry name" value="ATPase_P-type"/>
    <property type="match status" value="1"/>
</dbReference>
<keyword evidence="10 13" id="KW-1133">Transmembrane helix</keyword>
<feature type="transmembrane region" description="Helical" evidence="13">
    <location>
        <begin position="447"/>
        <end position="471"/>
    </location>
</feature>
<reference evidence="16" key="1">
    <citation type="journal article" date="2019" name="Int. J. Syst. Evol. Microbiol.">
        <title>The Global Catalogue of Microorganisms (GCM) 10K type strain sequencing project: providing services to taxonomists for standard genome sequencing and annotation.</title>
        <authorList>
            <consortium name="The Broad Institute Genomics Platform"/>
            <consortium name="The Broad Institute Genome Sequencing Center for Infectious Disease"/>
            <person name="Wu L."/>
            <person name="Ma J."/>
        </authorList>
    </citation>
    <scope>NUCLEOTIDE SEQUENCE [LARGE SCALE GENOMIC DNA]</scope>
    <source>
        <strain evidence="16">CECT 8010</strain>
    </source>
</reference>
<dbReference type="RefSeq" id="WP_379012911.1">
    <property type="nucleotide sequence ID" value="NZ_JBHSDC010000005.1"/>
</dbReference>
<feature type="transmembrane region" description="Helical" evidence="13">
    <location>
        <begin position="423"/>
        <end position="441"/>
    </location>
</feature>
<keyword evidence="5" id="KW-0597">Phosphoprotein</keyword>
<dbReference type="SUPFAM" id="SSF81653">
    <property type="entry name" value="Calcium ATPase, transduction domain A"/>
    <property type="match status" value="1"/>
</dbReference>
<dbReference type="PROSITE" id="PS50846">
    <property type="entry name" value="HMA_2"/>
    <property type="match status" value="1"/>
</dbReference>
<dbReference type="Gene3D" id="2.70.150.10">
    <property type="entry name" value="Calcium-transporting ATPase, cytoplasmic transduction domain A"/>
    <property type="match status" value="1"/>
</dbReference>
<keyword evidence="12 13" id="KW-0472">Membrane</keyword>
<dbReference type="PROSITE" id="PS00154">
    <property type="entry name" value="ATPASE_E1_E2"/>
    <property type="match status" value="1"/>
</dbReference>
<dbReference type="CDD" id="cd00371">
    <property type="entry name" value="HMA"/>
    <property type="match status" value="1"/>
</dbReference>
<dbReference type="InterPro" id="IPR023298">
    <property type="entry name" value="ATPase_P-typ_TM_dom_sf"/>
</dbReference>
<evidence type="ECO:0000256" key="11">
    <source>
        <dbReference type="ARBA" id="ARBA00023065"/>
    </source>
</evidence>
<keyword evidence="11" id="KW-0406">Ion transport</keyword>
<keyword evidence="4" id="KW-1003">Cell membrane</keyword>
<proteinExistence type="inferred from homology"/>
<keyword evidence="8" id="KW-0460">Magnesium</keyword>
<evidence type="ECO:0000256" key="12">
    <source>
        <dbReference type="ARBA" id="ARBA00023136"/>
    </source>
</evidence>
<feature type="transmembrane region" description="Helical" evidence="13">
    <location>
        <begin position="247"/>
        <end position="265"/>
    </location>
</feature>
<protein>
    <submittedName>
        <fullName evidence="15">Heavy metal translocating P-type ATPase</fullName>
    </submittedName>
</protein>
<dbReference type="InterPro" id="IPR001757">
    <property type="entry name" value="P_typ_ATPase"/>
</dbReference>
<dbReference type="InterPro" id="IPR021993">
    <property type="entry name" value="ATPase-cat-bd"/>
</dbReference>
<dbReference type="SUPFAM" id="SSF56784">
    <property type="entry name" value="HAD-like"/>
    <property type="match status" value="1"/>
</dbReference>
<gene>
    <name evidence="15" type="ORF">ACFOW1_06045</name>
</gene>
<dbReference type="InterPro" id="IPR006121">
    <property type="entry name" value="HMA_dom"/>
</dbReference>
<feature type="domain" description="HMA" evidence="14">
    <location>
        <begin position="90"/>
        <end position="156"/>
    </location>
</feature>
<evidence type="ECO:0000256" key="9">
    <source>
        <dbReference type="ARBA" id="ARBA00022967"/>
    </source>
</evidence>
<dbReference type="EMBL" id="JBHSDC010000005">
    <property type="protein sequence ID" value="MFC4231441.1"/>
    <property type="molecule type" value="Genomic_DNA"/>
</dbReference>
<dbReference type="PRINTS" id="PR00119">
    <property type="entry name" value="CATATPASE"/>
</dbReference>
<comment type="similarity">
    <text evidence="2">Belongs to the cation transport ATPase (P-type) (TC 3.A.3) family. Type IB subfamily.</text>
</comment>
<evidence type="ECO:0000256" key="6">
    <source>
        <dbReference type="ARBA" id="ARBA00022692"/>
    </source>
</evidence>
<dbReference type="InterPro" id="IPR059000">
    <property type="entry name" value="ATPase_P-type_domA"/>
</dbReference>
<evidence type="ECO:0000259" key="14">
    <source>
        <dbReference type="PROSITE" id="PS50846"/>
    </source>
</evidence>
<evidence type="ECO:0000256" key="8">
    <source>
        <dbReference type="ARBA" id="ARBA00022842"/>
    </source>
</evidence>
<evidence type="ECO:0000256" key="7">
    <source>
        <dbReference type="ARBA" id="ARBA00022723"/>
    </source>
</evidence>
<dbReference type="InterPro" id="IPR018303">
    <property type="entry name" value="ATPase_P-typ_P_site"/>
</dbReference>
<keyword evidence="6 13" id="KW-0812">Transmembrane</keyword>
<dbReference type="Pfam" id="PF00702">
    <property type="entry name" value="Hydrolase"/>
    <property type="match status" value="1"/>
</dbReference>
<keyword evidence="9" id="KW-1278">Translocase</keyword>
<evidence type="ECO:0000256" key="5">
    <source>
        <dbReference type="ARBA" id="ARBA00022553"/>
    </source>
</evidence>
<dbReference type="SUPFAM" id="SSF55008">
    <property type="entry name" value="HMA, heavy metal-associated domain"/>
    <property type="match status" value="1"/>
</dbReference>
<dbReference type="PANTHER" id="PTHR43520:SF5">
    <property type="entry name" value="CATION-TRANSPORTING P-TYPE ATPASE-RELATED"/>
    <property type="match status" value="1"/>
</dbReference>
<evidence type="ECO:0000256" key="10">
    <source>
        <dbReference type="ARBA" id="ARBA00022989"/>
    </source>
</evidence>
<dbReference type="Proteomes" id="UP001595906">
    <property type="component" value="Unassembled WGS sequence"/>
</dbReference>
<dbReference type="InterPro" id="IPR008250">
    <property type="entry name" value="ATPase_P-typ_transduc_dom_A_sf"/>
</dbReference>
<comment type="caution">
    <text evidence="15">The sequence shown here is derived from an EMBL/GenBank/DDBJ whole genome shotgun (WGS) entry which is preliminary data.</text>
</comment>
<sequence>MVQNKLATVCYHCGDTCNSKPVVAHDHNFCCEGCKMVYEILNSKGLCSYYDLNTNPGIAQKITVRADKFSFLEDAAIVQKLVDFTDGKQTNVTLYLPQMHCSSCLWLLENSNRINEGIISCRVNFVKKEAFVVFSNEKTTLRKVVETFTSIGYEPHISLQNLNQANPKSLNKQQLYKIGIAGFCFANIMMMSLPEYFAIGHFIEAQMAGTFRYVTVILSLPVLCYCATDFFVLAWQGLRKKYLNIDAPIALAIAITFGRSMYEIFINHGGGYLDSMSGIVFFMLLGRLVQQRTYQSISFERDFTSFFPIAVNVQRNNGFVSVPINELKVDDIIQVYDNEIVPADAILSKGQASIDYSFVSGESVPVPKEVGEIVYAGGKQLGERIELVIVKEVAQSYLTSLWNKDVFKQEKQQQSFIDVVSKYFTIVLLTLSSSAALYWFLQGQTQLMWNALTTVLIVACPCALLLSATFTNGNILRILTRNKFYIRHPKVIEDLASINHIVFDKTGTLTQNKQVRVSYTGYKLSSDDEMAVASLLAQSNHPLSKAVLTYFHLNEYQPVTHFKNIVGKGIEGWINDKHILLGSANFVQYAGTHHYDAATLFIKIENAIVGHFSIVNSYRFGLKKLLQTLKSSFPVSIISGDNNAELQNLQGILSEDNEIVFNQKPDDKLAYIQHLQSVKKEKVLMIGDGLNDAGALKQSNVGIAITEGNNNFTPASDGILDASQFSRLPAFINFAKGSKKIIIASFVLSLMYNIVGLYFALLGTLSPLVAAILMPISSVSIILITYGLSGLLAKKYEL</sequence>
<dbReference type="Pfam" id="PF12156">
    <property type="entry name" value="ATPase-cat_bd"/>
    <property type="match status" value="1"/>
</dbReference>
<keyword evidence="3" id="KW-0813">Transport</keyword>
<feature type="transmembrane region" description="Helical" evidence="13">
    <location>
        <begin position="271"/>
        <end position="289"/>
    </location>
</feature>
<keyword evidence="16" id="KW-1185">Reference proteome</keyword>
<evidence type="ECO:0000256" key="2">
    <source>
        <dbReference type="ARBA" id="ARBA00006024"/>
    </source>
</evidence>
<evidence type="ECO:0000256" key="1">
    <source>
        <dbReference type="ARBA" id="ARBA00004651"/>
    </source>
</evidence>
<name>A0ABV8PVT2_9BACT</name>
<evidence type="ECO:0000256" key="4">
    <source>
        <dbReference type="ARBA" id="ARBA00022475"/>
    </source>
</evidence>
<feature type="transmembrane region" description="Helical" evidence="13">
    <location>
        <begin position="768"/>
        <end position="793"/>
    </location>
</feature>
<dbReference type="InterPro" id="IPR036163">
    <property type="entry name" value="HMA_dom_sf"/>
</dbReference>
<dbReference type="InterPro" id="IPR023214">
    <property type="entry name" value="HAD_sf"/>
</dbReference>
<dbReference type="Gene3D" id="3.40.1110.10">
    <property type="entry name" value="Calcium-transporting ATPase, cytoplasmic domain N"/>
    <property type="match status" value="1"/>
</dbReference>
<dbReference type="SUPFAM" id="SSF81665">
    <property type="entry name" value="Calcium ATPase, transmembrane domain M"/>
    <property type="match status" value="1"/>
</dbReference>
<evidence type="ECO:0000256" key="13">
    <source>
        <dbReference type="SAM" id="Phobius"/>
    </source>
</evidence>
<organism evidence="15 16">
    <name type="scientific">Parasediminibacterium paludis</name>
    <dbReference type="NCBI Taxonomy" id="908966"/>
    <lineage>
        <taxon>Bacteria</taxon>
        <taxon>Pseudomonadati</taxon>
        <taxon>Bacteroidota</taxon>
        <taxon>Chitinophagia</taxon>
        <taxon>Chitinophagales</taxon>
        <taxon>Chitinophagaceae</taxon>
        <taxon>Parasediminibacterium</taxon>
    </lineage>
</organism>
<dbReference type="Pfam" id="PF00403">
    <property type="entry name" value="HMA"/>
    <property type="match status" value="1"/>
</dbReference>
<accession>A0ABV8PVT2</accession>
<dbReference type="PANTHER" id="PTHR43520">
    <property type="entry name" value="ATP7, ISOFORM B"/>
    <property type="match status" value="1"/>
</dbReference>
<comment type="subcellular location">
    <subcellularLocation>
        <location evidence="1">Cell membrane</location>
        <topology evidence="1">Multi-pass membrane protein</topology>
    </subcellularLocation>
</comment>